<dbReference type="CDD" id="cd02522">
    <property type="entry name" value="GT_2_like_a"/>
    <property type="match status" value="1"/>
</dbReference>
<keyword evidence="2" id="KW-1003">Cell membrane</keyword>
<organism evidence="7 8">
    <name type="scientific">Massilia glaciei</name>
    <dbReference type="NCBI Taxonomy" id="1524097"/>
    <lineage>
        <taxon>Bacteria</taxon>
        <taxon>Pseudomonadati</taxon>
        <taxon>Pseudomonadota</taxon>
        <taxon>Betaproteobacteria</taxon>
        <taxon>Burkholderiales</taxon>
        <taxon>Oxalobacteraceae</taxon>
        <taxon>Telluria group</taxon>
        <taxon>Massilia</taxon>
    </lineage>
</organism>
<dbReference type="PANTHER" id="PTHR43646:SF2">
    <property type="entry name" value="GLYCOSYLTRANSFERASE 2-LIKE DOMAIN-CONTAINING PROTEIN"/>
    <property type="match status" value="1"/>
</dbReference>
<name>A0A2U2HGJ2_9BURK</name>
<dbReference type="RefSeq" id="WP_106759095.1">
    <property type="nucleotide sequence ID" value="NZ_PXWF02000271.1"/>
</dbReference>
<proteinExistence type="predicted"/>
<evidence type="ECO:0000256" key="2">
    <source>
        <dbReference type="ARBA" id="ARBA00022475"/>
    </source>
</evidence>
<evidence type="ECO:0000259" key="6">
    <source>
        <dbReference type="Pfam" id="PF00535"/>
    </source>
</evidence>
<dbReference type="GO" id="GO:0005886">
    <property type="term" value="C:plasma membrane"/>
    <property type="evidence" value="ECO:0007669"/>
    <property type="project" value="UniProtKB-SubCell"/>
</dbReference>
<evidence type="ECO:0000313" key="7">
    <source>
        <dbReference type="EMBL" id="PWF44035.1"/>
    </source>
</evidence>
<feature type="domain" description="Glycosyltransferase 2-like" evidence="6">
    <location>
        <begin position="11"/>
        <end position="130"/>
    </location>
</feature>
<gene>
    <name evidence="7" type="ORF">C7C56_019800</name>
</gene>
<keyword evidence="5" id="KW-0472">Membrane</keyword>
<accession>A0A2U2HGJ2</accession>
<dbReference type="SUPFAM" id="SSF53448">
    <property type="entry name" value="Nucleotide-diphospho-sugar transferases"/>
    <property type="match status" value="1"/>
</dbReference>
<protein>
    <submittedName>
        <fullName evidence="7">Glycosyl transferase</fullName>
    </submittedName>
</protein>
<evidence type="ECO:0000256" key="1">
    <source>
        <dbReference type="ARBA" id="ARBA00004236"/>
    </source>
</evidence>
<dbReference type="NCBIfam" id="TIGR04283">
    <property type="entry name" value="glyco_like_mftF"/>
    <property type="match status" value="1"/>
</dbReference>
<dbReference type="PANTHER" id="PTHR43646">
    <property type="entry name" value="GLYCOSYLTRANSFERASE"/>
    <property type="match status" value="1"/>
</dbReference>
<evidence type="ECO:0000256" key="4">
    <source>
        <dbReference type="ARBA" id="ARBA00022679"/>
    </source>
</evidence>
<dbReference type="EMBL" id="PXWF02000271">
    <property type="protein sequence ID" value="PWF44035.1"/>
    <property type="molecule type" value="Genomic_DNA"/>
</dbReference>
<dbReference type="InterPro" id="IPR001173">
    <property type="entry name" value="Glyco_trans_2-like"/>
</dbReference>
<keyword evidence="8" id="KW-1185">Reference proteome</keyword>
<dbReference type="InterPro" id="IPR026461">
    <property type="entry name" value="Trfase_2_rSAM/seldom_assoc"/>
</dbReference>
<evidence type="ECO:0000256" key="5">
    <source>
        <dbReference type="ARBA" id="ARBA00023136"/>
    </source>
</evidence>
<dbReference type="GO" id="GO:0016757">
    <property type="term" value="F:glycosyltransferase activity"/>
    <property type="evidence" value="ECO:0007669"/>
    <property type="project" value="UniProtKB-KW"/>
</dbReference>
<comment type="subcellular location">
    <subcellularLocation>
        <location evidence="1">Cell membrane</location>
    </subcellularLocation>
</comment>
<reference evidence="7 8" key="1">
    <citation type="submission" date="2018-04" db="EMBL/GenBank/DDBJ databases">
        <title>Massilia violaceinigra sp. nov., a novel purple-pigmented bacterium isolated from Tianshan glacier, Xinjiang, China.</title>
        <authorList>
            <person name="Wang H."/>
        </authorList>
    </citation>
    <scope>NUCLEOTIDE SEQUENCE [LARGE SCALE GENOMIC DNA]</scope>
    <source>
        <strain evidence="7 8">B448-2</strain>
    </source>
</reference>
<dbReference type="Gene3D" id="3.90.550.10">
    <property type="entry name" value="Spore Coat Polysaccharide Biosynthesis Protein SpsA, Chain A"/>
    <property type="match status" value="1"/>
</dbReference>
<sequence>MHTKTHNIPLSIIVPMLNEAAGIEQTLRALAPMRARGVEVIVADGGSSDCSASIAAALADVVIDAPRGRAKQMNAGAAASRGAVLLFLHADTVLPDQADGLILQALAAQGRAWGRFDVRICGRSRMLPVVAALMNMRSRLTGIATGDQAMFVRRANFFAAGAFPAQPLMEDIELSRRLKARSAPACLAQRVTTSGRRWETKGVWRTIFLMWSLRLRYWFGAGADTLERVYRR</sequence>
<dbReference type="Pfam" id="PF00535">
    <property type="entry name" value="Glycos_transf_2"/>
    <property type="match status" value="1"/>
</dbReference>
<dbReference type="AlphaFoldDB" id="A0A2U2HGJ2"/>
<evidence type="ECO:0000313" key="8">
    <source>
        <dbReference type="Proteomes" id="UP000241421"/>
    </source>
</evidence>
<dbReference type="Proteomes" id="UP000241421">
    <property type="component" value="Unassembled WGS sequence"/>
</dbReference>
<dbReference type="OrthoDB" id="5291101at2"/>
<evidence type="ECO:0000256" key="3">
    <source>
        <dbReference type="ARBA" id="ARBA00022676"/>
    </source>
</evidence>
<keyword evidence="3" id="KW-0328">Glycosyltransferase</keyword>
<dbReference type="InterPro" id="IPR029044">
    <property type="entry name" value="Nucleotide-diphossugar_trans"/>
</dbReference>
<keyword evidence="4 7" id="KW-0808">Transferase</keyword>
<comment type="caution">
    <text evidence="7">The sequence shown here is derived from an EMBL/GenBank/DDBJ whole genome shotgun (WGS) entry which is preliminary data.</text>
</comment>